<evidence type="ECO:0000313" key="2">
    <source>
        <dbReference type="Proteomes" id="UP000034883"/>
    </source>
</evidence>
<dbReference type="AlphaFoldDB" id="A0A0F6WAP4"/>
<reference evidence="1 2" key="1">
    <citation type="submission" date="2015-03" db="EMBL/GenBank/DDBJ databases">
        <title>Genome assembly of Sandaracinus amylolyticus DSM 53668.</title>
        <authorList>
            <person name="Sharma G."/>
            <person name="Subramanian S."/>
        </authorList>
    </citation>
    <scope>NUCLEOTIDE SEQUENCE [LARGE SCALE GENOMIC DNA]</scope>
    <source>
        <strain evidence="1 2">DSM 53668</strain>
    </source>
</reference>
<name>A0A0F6WAP4_9BACT</name>
<sequence>MPMESTVYGQDEHLLYARIGPVVVAQVLPDHTDASFEIYLSALERELGARREDERVAVLFYVPGGGTWDAGRRKRVNDVLARYVVKRRRTTSVWVLCTPSAATRGVATALFWVVPPPYEYRIRADLGAGLEDVREKHPDFSPSAFSSELARITRRR</sequence>
<gene>
    <name evidence="1" type="ORF">DB32_008880</name>
</gene>
<dbReference type="KEGG" id="samy:DB32_008880"/>
<protein>
    <recommendedName>
        <fullName evidence="3">STAS/SEC14 domain-containing protein</fullName>
    </recommendedName>
</protein>
<organism evidence="1 2">
    <name type="scientific">Sandaracinus amylolyticus</name>
    <dbReference type="NCBI Taxonomy" id="927083"/>
    <lineage>
        <taxon>Bacteria</taxon>
        <taxon>Pseudomonadati</taxon>
        <taxon>Myxococcota</taxon>
        <taxon>Polyangia</taxon>
        <taxon>Polyangiales</taxon>
        <taxon>Sandaracinaceae</taxon>
        <taxon>Sandaracinus</taxon>
    </lineage>
</organism>
<dbReference type="STRING" id="927083.DB32_008880"/>
<evidence type="ECO:0008006" key="3">
    <source>
        <dbReference type="Google" id="ProtNLM"/>
    </source>
</evidence>
<accession>A0A0F6WAP4</accession>
<proteinExistence type="predicted"/>
<dbReference type="EMBL" id="CP011125">
    <property type="protein sequence ID" value="AKF11731.1"/>
    <property type="molecule type" value="Genomic_DNA"/>
</dbReference>
<dbReference type="Proteomes" id="UP000034883">
    <property type="component" value="Chromosome"/>
</dbReference>
<keyword evidence="2" id="KW-1185">Reference proteome</keyword>
<evidence type="ECO:0000313" key="1">
    <source>
        <dbReference type="EMBL" id="AKF11731.1"/>
    </source>
</evidence>